<keyword evidence="4" id="KW-1185">Reference proteome</keyword>
<feature type="domain" description="Acyl-CoA thioesterase-like N-terminal HotDog" evidence="1">
    <location>
        <begin position="30"/>
        <end position="114"/>
    </location>
</feature>
<evidence type="ECO:0000259" key="1">
    <source>
        <dbReference type="Pfam" id="PF13622"/>
    </source>
</evidence>
<feature type="domain" description="Acyl-CoA thioesterase-like C-terminal" evidence="2">
    <location>
        <begin position="148"/>
        <end position="262"/>
    </location>
</feature>
<dbReference type="InterPro" id="IPR049449">
    <property type="entry name" value="TesB_ACOT8-like_N"/>
</dbReference>
<evidence type="ECO:0000313" key="4">
    <source>
        <dbReference type="Proteomes" id="UP000270616"/>
    </source>
</evidence>
<dbReference type="AlphaFoldDB" id="A0A3N4A8N1"/>
<dbReference type="InterPro" id="IPR049450">
    <property type="entry name" value="ACOT8-like_C"/>
</dbReference>
<proteinExistence type="predicted"/>
<dbReference type="EMBL" id="RKMF01000017">
    <property type="protein sequence ID" value="ROZ61881.1"/>
    <property type="molecule type" value="Genomic_DNA"/>
</dbReference>
<sequence length="267" mass="28580">MTATPSESSAVAYFQRIGATTFRATEHVGGGWNPAEQHVAPSLGLLAHAIETDRDARRDDALQLGRVSYDILGTFPIGEIDVTVNVLRPGRTIELVEARLSHGGRDAVIARGWLMDRYATEELAGTGLEPVDPPFELPQWNGSEMWPGGFIASIKGRRTEHAPGRATAWITTELPLIEGEPVSPTARLLGLVDVMNGVATRADNTKVSFPNLDLTAHLFREPVGPWVGLDISVSFGPTGLGLTHAVIHDDEGPVGAVSQCLTVRPGN</sequence>
<dbReference type="InterPro" id="IPR042171">
    <property type="entry name" value="Acyl-CoA_hotdog"/>
</dbReference>
<reference evidence="3 4" key="1">
    <citation type="submission" date="2018-10" db="EMBL/GenBank/DDBJ databases">
        <title>Kocuria sp. M5W7-7, whole genome shotgun sequence.</title>
        <authorList>
            <person name="Tuo L."/>
        </authorList>
    </citation>
    <scope>NUCLEOTIDE SEQUENCE [LARGE SCALE GENOMIC DNA]</scope>
    <source>
        <strain evidence="3 4">M5W7-7</strain>
    </source>
</reference>
<dbReference type="Proteomes" id="UP000270616">
    <property type="component" value="Unassembled WGS sequence"/>
</dbReference>
<protein>
    <submittedName>
        <fullName evidence="3">Thioesterase family protein</fullName>
    </submittedName>
</protein>
<accession>A0A3N4A8N1</accession>
<comment type="caution">
    <text evidence="3">The sequence shown here is derived from an EMBL/GenBank/DDBJ whole genome shotgun (WGS) entry which is preliminary data.</text>
</comment>
<organism evidence="3 4">
    <name type="scientific">Kocuria soli</name>
    <dbReference type="NCBI Taxonomy" id="2485125"/>
    <lineage>
        <taxon>Bacteria</taxon>
        <taxon>Bacillati</taxon>
        <taxon>Actinomycetota</taxon>
        <taxon>Actinomycetes</taxon>
        <taxon>Micrococcales</taxon>
        <taxon>Micrococcaceae</taxon>
        <taxon>Kocuria</taxon>
    </lineage>
</organism>
<name>A0A3N4A8N1_9MICC</name>
<evidence type="ECO:0000259" key="2">
    <source>
        <dbReference type="Pfam" id="PF20789"/>
    </source>
</evidence>
<dbReference type="OrthoDB" id="1413770at2"/>
<dbReference type="Gene3D" id="2.40.160.210">
    <property type="entry name" value="Acyl-CoA thioesterase, double hotdog domain"/>
    <property type="match status" value="1"/>
</dbReference>
<evidence type="ECO:0000313" key="3">
    <source>
        <dbReference type="EMBL" id="ROZ61881.1"/>
    </source>
</evidence>
<dbReference type="Pfam" id="PF20789">
    <property type="entry name" value="4HBT_3C"/>
    <property type="match status" value="1"/>
</dbReference>
<gene>
    <name evidence="3" type="ORF">EDL96_12110</name>
</gene>
<dbReference type="RefSeq" id="WP_123826478.1">
    <property type="nucleotide sequence ID" value="NZ_RKMF01000017.1"/>
</dbReference>
<dbReference type="Pfam" id="PF13622">
    <property type="entry name" value="4HBT_3"/>
    <property type="match status" value="1"/>
</dbReference>